<gene>
    <name evidence="3" type="ORF">HK100_000021</name>
</gene>
<feature type="region of interest" description="Disordered" evidence="1">
    <location>
        <begin position="231"/>
        <end position="268"/>
    </location>
</feature>
<proteinExistence type="predicted"/>
<dbReference type="EMBL" id="JADGJH010000001">
    <property type="protein sequence ID" value="KAJ3143222.1"/>
    <property type="molecule type" value="Genomic_DNA"/>
</dbReference>
<organism evidence="3 4">
    <name type="scientific">Physocladia obscura</name>
    <dbReference type="NCBI Taxonomy" id="109957"/>
    <lineage>
        <taxon>Eukaryota</taxon>
        <taxon>Fungi</taxon>
        <taxon>Fungi incertae sedis</taxon>
        <taxon>Chytridiomycota</taxon>
        <taxon>Chytridiomycota incertae sedis</taxon>
        <taxon>Chytridiomycetes</taxon>
        <taxon>Chytridiales</taxon>
        <taxon>Chytriomycetaceae</taxon>
        <taxon>Physocladia</taxon>
    </lineage>
</organism>
<protein>
    <recommendedName>
        <fullName evidence="2">WW domain-containing protein</fullName>
    </recommendedName>
</protein>
<dbReference type="SUPFAM" id="SSF51045">
    <property type="entry name" value="WW domain"/>
    <property type="match status" value="1"/>
</dbReference>
<evidence type="ECO:0000256" key="1">
    <source>
        <dbReference type="SAM" id="MobiDB-lite"/>
    </source>
</evidence>
<dbReference type="AlphaFoldDB" id="A0AAD5XLJ5"/>
<dbReference type="CDD" id="cd00201">
    <property type="entry name" value="WW"/>
    <property type="match status" value="1"/>
</dbReference>
<reference evidence="3" key="1">
    <citation type="submission" date="2020-05" db="EMBL/GenBank/DDBJ databases">
        <title>Phylogenomic resolution of chytrid fungi.</title>
        <authorList>
            <person name="Stajich J.E."/>
            <person name="Amses K."/>
            <person name="Simmons R."/>
            <person name="Seto K."/>
            <person name="Myers J."/>
            <person name="Bonds A."/>
            <person name="Quandt C.A."/>
            <person name="Barry K."/>
            <person name="Liu P."/>
            <person name="Grigoriev I."/>
            <person name="Longcore J.E."/>
            <person name="James T.Y."/>
        </authorList>
    </citation>
    <scope>NUCLEOTIDE SEQUENCE</scope>
    <source>
        <strain evidence="3">JEL0513</strain>
    </source>
</reference>
<feature type="compositionally biased region" description="Pro residues" evidence="1">
    <location>
        <begin position="73"/>
        <end position="82"/>
    </location>
</feature>
<feature type="compositionally biased region" description="Low complexity" evidence="1">
    <location>
        <begin position="61"/>
        <end position="72"/>
    </location>
</feature>
<dbReference type="PROSITE" id="PS50020">
    <property type="entry name" value="WW_DOMAIN_2"/>
    <property type="match status" value="1"/>
</dbReference>
<feature type="region of interest" description="Disordered" evidence="1">
    <location>
        <begin position="53"/>
        <end position="82"/>
    </location>
</feature>
<comment type="caution">
    <text evidence="3">The sequence shown here is derived from an EMBL/GenBank/DDBJ whole genome shotgun (WGS) entry which is preliminary data.</text>
</comment>
<keyword evidence="4" id="KW-1185">Reference proteome</keyword>
<evidence type="ECO:0000313" key="4">
    <source>
        <dbReference type="Proteomes" id="UP001211907"/>
    </source>
</evidence>
<dbReference type="Proteomes" id="UP001211907">
    <property type="component" value="Unassembled WGS sequence"/>
</dbReference>
<feature type="compositionally biased region" description="Low complexity" evidence="1">
    <location>
        <begin position="130"/>
        <end position="146"/>
    </location>
</feature>
<name>A0AAD5XLJ5_9FUNG</name>
<feature type="region of interest" description="Disordered" evidence="1">
    <location>
        <begin position="202"/>
        <end position="221"/>
    </location>
</feature>
<feature type="domain" description="WW" evidence="2">
    <location>
        <begin position="83"/>
        <end position="117"/>
    </location>
</feature>
<evidence type="ECO:0000259" key="2">
    <source>
        <dbReference type="PROSITE" id="PS50020"/>
    </source>
</evidence>
<dbReference type="SMART" id="SM00456">
    <property type="entry name" value="WW"/>
    <property type="match status" value="1"/>
</dbReference>
<sequence>MNIVNKLEQQLNGLLQMTGNAVQGQSATQYPYQQQQRYQYPVQYAGVQYSMPQPIQPQPVQPQQIQPQQWNPYPQPQPPLQATPLPPGWIEQWDSNYQRPFYVEIATKRSIWERPVLYNEPQTPPPPPLFHSHPQLPPQQQQHIQPKPLPPPPSNMMTTPLQTHLQQSAPITVFSARPAISPFPSSSSSAEQYFPSGPVNPAETYQSATTPNNNNFNAKDLNPTLSFSVAADEKKKPTNTNQDLIVDEFPDSAPPPPYTPFEESVITD</sequence>
<dbReference type="InterPro" id="IPR036020">
    <property type="entry name" value="WW_dom_sf"/>
</dbReference>
<dbReference type="Gene3D" id="2.20.70.10">
    <property type="match status" value="1"/>
</dbReference>
<dbReference type="InterPro" id="IPR001202">
    <property type="entry name" value="WW_dom"/>
</dbReference>
<feature type="compositionally biased region" description="Polar residues" evidence="1">
    <location>
        <begin position="203"/>
        <end position="221"/>
    </location>
</feature>
<dbReference type="Pfam" id="PF00397">
    <property type="entry name" value="WW"/>
    <property type="match status" value="1"/>
</dbReference>
<accession>A0AAD5XLJ5</accession>
<evidence type="ECO:0000313" key="3">
    <source>
        <dbReference type="EMBL" id="KAJ3143222.1"/>
    </source>
</evidence>
<feature type="region of interest" description="Disordered" evidence="1">
    <location>
        <begin position="119"/>
        <end position="152"/>
    </location>
</feature>